<protein>
    <recommendedName>
        <fullName evidence="1 7">RNA-directed RNA polymerase</fullName>
        <ecNumber evidence="1 7">2.7.7.48</ecNumber>
    </recommendedName>
</protein>
<dbReference type="SUPFAM" id="SSF56672">
    <property type="entry name" value="DNA/RNA polymerases"/>
    <property type="match status" value="1"/>
</dbReference>
<dbReference type="Pfam" id="PF02123">
    <property type="entry name" value="RdRP_4"/>
    <property type="match status" value="1"/>
</dbReference>
<dbReference type="KEGG" id="vg:22835141"/>
<evidence type="ECO:0000256" key="1">
    <source>
        <dbReference type="ARBA" id="ARBA00012494"/>
    </source>
</evidence>
<dbReference type="GO" id="GO:0003723">
    <property type="term" value="F:RNA binding"/>
    <property type="evidence" value="ECO:0007669"/>
    <property type="project" value="InterPro"/>
</dbReference>
<dbReference type="GeneID" id="22835141"/>
<evidence type="ECO:0000256" key="6">
    <source>
        <dbReference type="ARBA" id="ARBA00048744"/>
    </source>
</evidence>
<proteinExistence type="predicted"/>
<evidence type="ECO:0000256" key="7">
    <source>
        <dbReference type="RuleBase" id="RU364050"/>
    </source>
</evidence>
<dbReference type="InterPro" id="IPR001795">
    <property type="entry name" value="RNA-dir_pol_luteovirus"/>
</dbReference>
<evidence type="ECO:0000256" key="4">
    <source>
        <dbReference type="ARBA" id="ARBA00022695"/>
    </source>
</evidence>
<dbReference type="GO" id="GO:0003968">
    <property type="term" value="F:RNA-directed RNA polymerase activity"/>
    <property type="evidence" value="ECO:0007669"/>
    <property type="project" value="UniProtKB-KW"/>
</dbReference>
<keyword evidence="3 7" id="KW-0808">Transferase</keyword>
<keyword evidence="5 7" id="KW-0547">Nucleotide-binding</keyword>
<organism evidence="8 9">
    <name type="scientific">Botrytis cinerea RNA virus 1</name>
    <dbReference type="NCBI Taxonomy" id="1568973"/>
    <lineage>
        <taxon>Viruses</taxon>
        <taxon>Riboviria</taxon>
        <taxon>Orthornavirae</taxon>
        <taxon>Duplornaviricota</taxon>
        <taxon>Chrymotiviricetes</taxon>
        <taxon>Ghabrivirales</taxon>
        <taxon>Alphatotivirineae</taxon>
        <taxon>Fusagraviridae</taxon>
        <taxon>Fusagravirus</taxon>
        <taxon>Fusagravirus ni</taxon>
    </lineage>
</organism>
<dbReference type="EMBL" id="KJ549662">
    <property type="protein sequence ID" value="AIW58875.1"/>
    <property type="molecule type" value="Genomic_RNA"/>
</dbReference>
<sequence length="1338" mass="146501">MLSAYELLSKHSQGAKRVVAGLTDSMSASTYKMSGTTYPGWDFSRLYSKYNLSTPPNSYEAAAVASVLLNPRPDALNMTISPVYATNELYATGSDVKPGIGSSWLTAFTTTHLHELRYERFEQSNFTFPSLKDFVLFTNYGESKTASCATRVLQLLGCAYPLVDSHHLALAKQALRLGDPNKLGMEQPALANYLIAAWSPHSMVFDDSNAIEGFNEEAYARLHATFPSAPILVCLHDGHVTYAIRRNFLFAELANYRAAYQNASPHLSAQDKELLTTSFPKNIGRAGGRVHLTLEMLLKTKLEPAQRALLLGFLAHRNAGNDFEQVFVTTIALIPFLEGPAGRDLTLFFLRNMPVICSLSTNQVAKWLKAAHAHARIFQCLPGLALPAITIQEIRMYGDLIYGLDSLVGRSELMKLDFTAELFMRTADPIRRAVPTLVQTSKGFELNLSEELYETYEDRAINTTFREVLPEKLNLESFEAWYARRMFWGASGGAPGAKITWSDREGGDKLRLNKRGALLAIPAMHFTKILERAVSPVLWSVKALKFEPGKLRSILNTSMEHYVMQAYLLDHFDANVNSGTWYAIANAGAARLAAHARRLEALRHSVGFMWDFADFNINHTFVGMEKLFSALSRELLARAQYSNNPASTQKAARDIKQITSWVNAARHKTYLSDNDSHAVLEIKRSLQSGERATMWVNTLRNNVDHRIVSLASEQLFGYDLAPDAGDKTGDDVFLTTRTVGDAVLMSAMYNLCGAAGQAHKILLSYPQHGGARGEFVRYAYDASANRVSGYPLRALAGVVHGEFFTEPVTNPADRGATLIQQFAKVARRGVVLPDALLDMMLNASVSLAYTDSKGKHRVTVPRQLIALPAALGGVGVTETTNGILHSELSPVHRQANGSYAICIPSGEGKTTLARRYPSLFADHDDYATAHIRHLVKEARETGQYDKLNLAWRNAPIPTDKVLLTWHPSTVPHGMEVLAACILSKGTGLRANTANRAALRQAVRNHLLSKEKLKTFNSMAGLLAYAIQATIERVDIVRSRTFAMVSNDDHNKIGSLPMLNVAPAGASSILRAAKTHVVDYDSLRRFGVSDKTQVVDTALLKSALTAAYPSTVISNALATLGKDLHEYLRTHKIMPIRVAPLKISTTGAFQQLKLSYSRTITQLHTSTGGFIPAPRHSYNSLVGLMRPAGFSNGAALALAIAAPKPSKAPGKLGKLFSFLDIATAHGKTADASASAALLKYAHEVHAFYVVSTKSEEAAESLYQYLSGNVSFFPPAGGFPAEMLALARDLALQHIETSHTTLLSGPAEHLRTACAAIESLAILAIVSTLQERLPGFIIRD</sequence>
<comment type="catalytic activity">
    <reaction evidence="6 7">
        <text>RNA(n) + a ribonucleoside 5'-triphosphate = RNA(n+1) + diphosphate</text>
        <dbReference type="Rhea" id="RHEA:21248"/>
        <dbReference type="Rhea" id="RHEA-COMP:14527"/>
        <dbReference type="Rhea" id="RHEA-COMP:17342"/>
        <dbReference type="ChEBI" id="CHEBI:33019"/>
        <dbReference type="ChEBI" id="CHEBI:61557"/>
        <dbReference type="ChEBI" id="CHEBI:140395"/>
        <dbReference type="EC" id="2.7.7.48"/>
    </reaction>
</comment>
<accession>A0A0A7DRW1</accession>
<evidence type="ECO:0000313" key="9">
    <source>
        <dbReference type="Proteomes" id="UP000242693"/>
    </source>
</evidence>
<evidence type="ECO:0000313" key="8">
    <source>
        <dbReference type="EMBL" id="AIW58875.1"/>
    </source>
</evidence>
<keyword evidence="9" id="KW-1185">Reference proteome</keyword>
<dbReference type="EC" id="2.7.7.48" evidence="1 7"/>
<dbReference type="InterPro" id="IPR043502">
    <property type="entry name" value="DNA/RNA_pol_sf"/>
</dbReference>
<keyword evidence="2 7" id="KW-0696">RNA-directed RNA polymerase</keyword>
<dbReference type="GO" id="GO:0006351">
    <property type="term" value="P:DNA-templated transcription"/>
    <property type="evidence" value="ECO:0007669"/>
    <property type="project" value="InterPro"/>
</dbReference>
<name>A0A0A7DRW1_9VIRU</name>
<reference evidence="8 9" key="1">
    <citation type="journal article" date="2015" name="Appl. Environ. Microbiol.">
        <title>Novel Hypovirulence-Associated RNA Mycovirus in the Plant-Pathogenic Fungus Botrytis cinerea: Molecular and Biological Characterization.</title>
        <authorList>
            <person name="Yu L."/>
            <person name="Sang W."/>
            <person name="Wu M.D."/>
            <person name="Zhang J."/>
            <person name="Yang L."/>
            <person name="Zhou Y.J."/>
            <person name="Chen W.D."/>
            <person name="Li G.Q."/>
        </authorList>
    </citation>
    <scope>NUCLEOTIDE SEQUENCE [LARGE SCALE GENOMIC DNA]</scope>
    <source>
        <strain evidence="8 9">BerBc-1</strain>
    </source>
</reference>
<evidence type="ECO:0000256" key="3">
    <source>
        <dbReference type="ARBA" id="ARBA00022679"/>
    </source>
</evidence>
<keyword evidence="4 7" id="KW-0548">Nucleotidyltransferase</keyword>
<keyword evidence="7" id="KW-0693">Viral RNA replication</keyword>
<dbReference type="Proteomes" id="UP000242693">
    <property type="component" value="Segment"/>
</dbReference>
<dbReference type="GO" id="GO:0000166">
    <property type="term" value="F:nucleotide binding"/>
    <property type="evidence" value="ECO:0007669"/>
    <property type="project" value="UniProtKB-KW"/>
</dbReference>
<evidence type="ECO:0000256" key="5">
    <source>
        <dbReference type="ARBA" id="ARBA00022741"/>
    </source>
</evidence>
<evidence type="ECO:0000256" key="2">
    <source>
        <dbReference type="ARBA" id="ARBA00022484"/>
    </source>
</evidence>
<dbReference type="RefSeq" id="YP_009115498.1">
    <property type="nucleotide sequence ID" value="NC_026139.1"/>
</dbReference>